<evidence type="ECO:0000256" key="6">
    <source>
        <dbReference type="PIRSR" id="PIRSR005096-1"/>
    </source>
</evidence>
<comment type="similarity">
    <text evidence="2 5">Belongs to the aldose epimerase family.</text>
</comment>
<feature type="binding site" evidence="8">
    <location>
        <begin position="220"/>
        <end position="222"/>
    </location>
    <ligand>
        <name>beta-D-galactose</name>
        <dbReference type="ChEBI" id="CHEBI:27667"/>
    </ligand>
</feature>
<dbReference type="NCBIfam" id="NF008277">
    <property type="entry name" value="PRK11055.1"/>
    <property type="match status" value="1"/>
</dbReference>
<name>K6ZER6_9ALTE</name>
<accession>K6ZER6</accession>
<keyword evidence="4 5" id="KW-0119">Carbohydrate metabolism</keyword>
<dbReference type="Proteomes" id="UP000006322">
    <property type="component" value="Unassembled WGS sequence"/>
</dbReference>
<feature type="active site" description="Proton donor" evidence="6">
    <location>
        <position position="220"/>
    </location>
</feature>
<dbReference type="Gene3D" id="2.70.98.10">
    <property type="match status" value="1"/>
</dbReference>
<dbReference type="PANTHER" id="PTHR10091:SF0">
    <property type="entry name" value="GALACTOSE MUTAROTASE"/>
    <property type="match status" value="1"/>
</dbReference>
<evidence type="ECO:0000256" key="7">
    <source>
        <dbReference type="PIRSR" id="PIRSR005096-2"/>
    </source>
</evidence>
<dbReference type="CDD" id="cd09019">
    <property type="entry name" value="galactose_mutarotase_like"/>
    <property type="match status" value="1"/>
</dbReference>
<evidence type="ECO:0000313" key="9">
    <source>
        <dbReference type="EMBL" id="GAC34576.1"/>
    </source>
</evidence>
<sequence length="400" mass="44320">MILPLGYLFTLTRDVRKLTALLLIVGLSWGVNGHALANTQQVEVSQEIWGQYQGQDILRFTLENQQGMQVSVTNWGAYVTSMIVPDRNGTLEDVVLGYDSADAYVQDCCYNGATVGRYANRIAGGRFNIDGKPVQLSVKTDGGNKGNHLHGGDQGFNKKLWHAEQVGERVEMRYLSVDGEEGYPGNVQIKVIFSLNSDNEFKIRFSATSDKKTPINLISHIYFNLTGNQKRDIEQHQLRIAADRIVEVKAGLLPTGNLIPVTGTPFDLTSSVTLHKSLTTANEQLKLAGGLDKTYGGFDHTWVFNQYDGKLRHQGQLYDPDSGRVLDILTTQPGVQVYTGNYMNGSAIGKQGRRMKNRHGIALETQHFADSVNHANFPSTVLAPGATYTEFTLYRFGSRQ</sequence>
<feature type="binding site" evidence="8">
    <location>
        <begin position="120"/>
        <end position="121"/>
    </location>
    <ligand>
        <name>beta-D-galactose</name>
        <dbReference type="ChEBI" id="CHEBI:27667"/>
    </ligand>
</feature>
<dbReference type="UniPathway" id="UPA00242"/>
<dbReference type="RefSeq" id="WP_007106341.1">
    <property type="nucleotide sequence ID" value="NZ_BAER01000113.1"/>
</dbReference>
<dbReference type="EMBL" id="BAER01000113">
    <property type="protein sequence ID" value="GAC34576.1"/>
    <property type="molecule type" value="Genomic_DNA"/>
</dbReference>
<dbReference type="GO" id="GO:0006006">
    <property type="term" value="P:glucose metabolic process"/>
    <property type="evidence" value="ECO:0007669"/>
    <property type="project" value="TreeGrafter"/>
</dbReference>
<organism evidence="9 10">
    <name type="scientific">Paraglaciecola polaris LMG 21857</name>
    <dbReference type="NCBI Taxonomy" id="1129793"/>
    <lineage>
        <taxon>Bacteria</taxon>
        <taxon>Pseudomonadati</taxon>
        <taxon>Pseudomonadota</taxon>
        <taxon>Gammaproteobacteria</taxon>
        <taxon>Alteromonadales</taxon>
        <taxon>Alteromonadaceae</taxon>
        <taxon>Paraglaciecola</taxon>
    </lineage>
</organism>
<dbReference type="InterPro" id="IPR015443">
    <property type="entry name" value="Aldose_1-epimerase"/>
</dbReference>
<evidence type="ECO:0000313" key="10">
    <source>
        <dbReference type="Proteomes" id="UP000006322"/>
    </source>
</evidence>
<dbReference type="AlphaFoldDB" id="K6ZER6"/>
<comment type="catalytic activity">
    <reaction evidence="5">
        <text>alpha-D-glucose = beta-D-glucose</text>
        <dbReference type="Rhea" id="RHEA:10264"/>
        <dbReference type="ChEBI" id="CHEBI:15903"/>
        <dbReference type="ChEBI" id="CHEBI:17925"/>
        <dbReference type="EC" id="5.1.3.3"/>
    </reaction>
</comment>
<dbReference type="EC" id="5.1.3.3" evidence="5"/>
<evidence type="ECO:0000256" key="8">
    <source>
        <dbReference type="PIRSR" id="PIRSR005096-3"/>
    </source>
</evidence>
<comment type="caution">
    <text evidence="9">The sequence shown here is derived from an EMBL/GenBank/DDBJ whole genome shotgun (WGS) entry which is preliminary data.</text>
</comment>
<feature type="active site" description="Proton acceptor" evidence="6">
    <location>
        <position position="364"/>
    </location>
</feature>
<feature type="binding site" evidence="7">
    <location>
        <position position="299"/>
    </location>
    <ligand>
        <name>beta-D-galactose</name>
        <dbReference type="ChEBI" id="CHEBI:27667"/>
    </ligand>
</feature>
<dbReference type="SUPFAM" id="SSF74650">
    <property type="entry name" value="Galactose mutarotase-like"/>
    <property type="match status" value="1"/>
</dbReference>
<dbReference type="PANTHER" id="PTHR10091">
    <property type="entry name" value="ALDOSE-1-EPIMERASE"/>
    <property type="match status" value="1"/>
</dbReference>
<evidence type="ECO:0000256" key="3">
    <source>
        <dbReference type="ARBA" id="ARBA00023235"/>
    </source>
</evidence>
<evidence type="ECO:0000256" key="2">
    <source>
        <dbReference type="ARBA" id="ARBA00006206"/>
    </source>
</evidence>
<dbReference type="InterPro" id="IPR047215">
    <property type="entry name" value="Galactose_mutarotase-like"/>
</dbReference>
<keyword evidence="3 5" id="KW-0413">Isomerase</keyword>
<dbReference type="PIRSF" id="PIRSF005096">
    <property type="entry name" value="GALM"/>
    <property type="match status" value="1"/>
</dbReference>
<dbReference type="OrthoDB" id="9779408at2"/>
<evidence type="ECO:0000256" key="5">
    <source>
        <dbReference type="PIRNR" id="PIRNR005096"/>
    </source>
</evidence>
<dbReference type="STRING" id="1129793.GPLA_3691"/>
<dbReference type="Pfam" id="PF01263">
    <property type="entry name" value="Aldose_epim"/>
    <property type="match status" value="1"/>
</dbReference>
<evidence type="ECO:0000256" key="1">
    <source>
        <dbReference type="ARBA" id="ARBA00005028"/>
    </source>
</evidence>
<dbReference type="InterPro" id="IPR008183">
    <property type="entry name" value="Aldose_1/G6P_1-epimerase"/>
</dbReference>
<dbReference type="GO" id="GO:0033499">
    <property type="term" value="P:galactose catabolic process via UDP-galactose, Leloir pathway"/>
    <property type="evidence" value="ECO:0007669"/>
    <property type="project" value="TreeGrafter"/>
</dbReference>
<proteinExistence type="inferred from homology"/>
<protein>
    <recommendedName>
        <fullName evidence="5">Aldose 1-epimerase</fullName>
        <ecNumber evidence="5">5.1.3.3</ecNumber>
    </recommendedName>
</protein>
<reference evidence="10" key="1">
    <citation type="journal article" date="2014" name="Environ. Microbiol.">
        <title>Comparative genomics of the marine bacterial genus Glaciecola reveals the high degree of genomic diversity and genomic characteristic for cold adaptation.</title>
        <authorList>
            <person name="Qin Q.L."/>
            <person name="Xie B.B."/>
            <person name="Yu Y."/>
            <person name="Shu Y.L."/>
            <person name="Rong J.C."/>
            <person name="Zhang Y.J."/>
            <person name="Zhao D.L."/>
            <person name="Chen X.L."/>
            <person name="Zhang X.Y."/>
            <person name="Chen B."/>
            <person name="Zhou B.C."/>
            <person name="Zhang Y.Z."/>
        </authorList>
    </citation>
    <scope>NUCLEOTIDE SEQUENCE [LARGE SCALE GENOMIC DNA]</scope>
    <source>
        <strain evidence="10">LMG 21857</strain>
    </source>
</reference>
<dbReference type="GO" id="GO:0005737">
    <property type="term" value="C:cytoplasm"/>
    <property type="evidence" value="ECO:0007669"/>
    <property type="project" value="TreeGrafter"/>
</dbReference>
<dbReference type="GO" id="GO:0030246">
    <property type="term" value="F:carbohydrate binding"/>
    <property type="evidence" value="ECO:0007669"/>
    <property type="project" value="InterPro"/>
</dbReference>
<evidence type="ECO:0000256" key="4">
    <source>
        <dbReference type="ARBA" id="ARBA00023277"/>
    </source>
</evidence>
<dbReference type="InterPro" id="IPR014718">
    <property type="entry name" value="GH-type_carb-bd"/>
</dbReference>
<dbReference type="InterPro" id="IPR011013">
    <property type="entry name" value="Gal_mutarotase_sf_dom"/>
</dbReference>
<comment type="pathway">
    <text evidence="1 5">Carbohydrate metabolism; hexose metabolism.</text>
</comment>
<dbReference type="GO" id="GO:0004034">
    <property type="term" value="F:aldose 1-epimerase activity"/>
    <property type="evidence" value="ECO:0007669"/>
    <property type="project" value="UniProtKB-EC"/>
</dbReference>
<keyword evidence="10" id="KW-1185">Reference proteome</keyword>
<gene>
    <name evidence="9" type="primary">galM</name>
    <name evidence="9" type="ORF">GPLA_3691</name>
</gene>